<protein>
    <submittedName>
        <fullName evidence="3">IGHM protein</fullName>
    </submittedName>
</protein>
<dbReference type="SMART" id="SM00407">
    <property type="entry name" value="IGc1"/>
    <property type="match status" value="1"/>
</dbReference>
<dbReference type="InterPro" id="IPR003597">
    <property type="entry name" value="Ig_C1-set"/>
</dbReference>
<evidence type="ECO:0000259" key="2">
    <source>
        <dbReference type="PROSITE" id="PS50835"/>
    </source>
</evidence>
<dbReference type="OrthoDB" id="9378418at2759"/>
<dbReference type="EMBL" id="VZSC01008507">
    <property type="protein sequence ID" value="NWX44927.1"/>
    <property type="molecule type" value="Genomic_DNA"/>
</dbReference>
<gene>
    <name evidence="3" type="primary">Ighm</name>
    <name evidence="3" type="ORF">STECAR_R16206</name>
</gene>
<proteinExistence type="predicted"/>
<accession>A0A7K6WC43</accession>
<organism evidence="3 4">
    <name type="scientific">Steatornis caripensis</name>
    <name type="common">Oilbird</name>
    <dbReference type="NCBI Taxonomy" id="48435"/>
    <lineage>
        <taxon>Eukaryota</taxon>
        <taxon>Metazoa</taxon>
        <taxon>Chordata</taxon>
        <taxon>Craniata</taxon>
        <taxon>Vertebrata</taxon>
        <taxon>Euteleostomi</taxon>
        <taxon>Archelosauria</taxon>
        <taxon>Archosauria</taxon>
        <taxon>Dinosauria</taxon>
        <taxon>Saurischia</taxon>
        <taxon>Theropoda</taxon>
        <taxon>Coelurosauria</taxon>
        <taxon>Aves</taxon>
        <taxon>Neognathae</taxon>
        <taxon>Neoaves</taxon>
        <taxon>Strisores</taxon>
        <taxon>Caprimulgiformes</taxon>
        <taxon>Steatornithidae</taxon>
        <taxon>Steatornis</taxon>
    </lineage>
</organism>
<evidence type="ECO:0000313" key="3">
    <source>
        <dbReference type="EMBL" id="NWX44927.1"/>
    </source>
</evidence>
<dbReference type="Gene3D" id="2.60.40.10">
    <property type="entry name" value="Immunoglobulins"/>
    <property type="match status" value="1"/>
</dbReference>
<keyword evidence="4" id="KW-1185">Reference proteome</keyword>
<dbReference type="InterPro" id="IPR013783">
    <property type="entry name" value="Ig-like_fold"/>
</dbReference>
<comment type="caution">
    <text evidence="3">The sequence shown here is derived from an EMBL/GenBank/DDBJ whole genome shotgun (WGS) entry which is preliminary data.</text>
</comment>
<dbReference type="InterPro" id="IPR036179">
    <property type="entry name" value="Ig-like_dom_sf"/>
</dbReference>
<dbReference type="Proteomes" id="UP000516988">
    <property type="component" value="Unassembled WGS sequence"/>
</dbReference>
<feature type="non-terminal residue" evidence="3">
    <location>
        <position position="1"/>
    </location>
</feature>
<feature type="non-terminal residue" evidence="3">
    <location>
        <position position="144"/>
    </location>
</feature>
<keyword evidence="1" id="KW-0393">Immunoglobulin domain</keyword>
<name>A0A7K6WC43_STECA</name>
<dbReference type="PANTHER" id="PTHR23411">
    <property type="entry name" value="TAPASIN"/>
    <property type="match status" value="1"/>
</dbReference>
<sequence length="144" mass="15462">SYVAASRLSLPLLEGKSQQPFYCQATHPKGGAITEVSNPGRAPVLPVVTLHPPSRDAFDGPYRNSSLLCQIRGPARTAGTVRWLRNGAPFDDGVTTESFSDSHNGLRLTNSRVSVTEAEWDAGTVYSCQVGDELRNTSKALECG</sequence>
<reference evidence="3 4" key="1">
    <citation type="submission" date="2019-09" db="EMBL/GenBank/DDBJ databases">
        <title>Bird 10,000 Genomes (B10K) Project - Family phase.</title>
        <authorList>
            <person name="Zhang G."/>
        </authorList>
    </citation>
    <scope>NUCLEOTIDE SEQUENCE [LARGE SCALE GENOMIC DNA]</scope>
    <source>
        <strain evidence="3">OUT-0004</strain>
    </source>
</reference>
<dbReference type="AlphaFoldDB" id="A0A7K6WC43"/>
<dbReference type="InterPro" id="IPR007110">
    <property type="entry name" value="Ig-like_dom"/>
</dbReference>
<dbReference type="PROSITE" id="PS50835">
    <property type="entry name" value="IG_LIKE"/>
    <property type="match status" value="1"/>
</dbReference>
<dbReference type="Pfam" id="PF07654">
    <property type="entry name" value="C1-set"/>
    <property type="match status" value="1"/>
</dbReference>
<dbReference type="InterPro" id="IPR050380">
    <property type="entry name" value="Immune_Resp_Modulators"/>
</dbReference>
<evidence type="ECO:0000313" key="4">
    <source>
        <dbReference type="Proteomes" id="UP000516988"/>
    </source>
</evidence>
<dbReference type="SUPFAM" id="SSF48726">
    <property type="entry name" value="Immunoglobulin"/>
    <property type="match status" value="1"/>
</dbReference>
<evidence type="ECO:0000256" key="1">
    <source>
        <dbReference type="ARBA" id="ARBA00023319"/>
    </source>
</evidence>
<feature type="domain" description="Ig-like" evidence="2">
    <location>
        <begin position="46"/>
        <end position="142"/>
    </location>
</feature>